<evidence type="ECO:0000313" key="8">
    <source>
        <dbReference type="Proteomes" id="UP001228113"/>
    </source>
</evidence>
<dbReference type="SMART" id="SM00345">
    <property type="entry name" value="HTH_GNTR"/>
    <property type="match status" value="1"/>
</dbReference>
<dbReference type="AlphaFoldDB" id="A0AA48H712"/>
<keyword evidence="4" id="KW-0238">DNA-binding</keyword>
<accession>A0AA48H712</accession>
<dbReference type="CDD" id="cd07377">
    <property type="entry name" value="WHTH_GntR"/>
    <property type="match status" value="1"/>
</dbReference>
<gene>
    <name evidence="7" type="ORF">METESE_34990</name>
</gene>
<protein>
    <submittedName>
        <fullName evidence="7">GntR family transcriptional regulator</fullName>
    </submittedName>
</protein>
<dbReference type="SUPFAM" id="SSF53383">
    <property type="entry name" value="PLP-dependent transferases"/>
    <property type="match status" value="1"/>
</dbReference>
<evidence type="ECO:0000259" key="6">
    <source>
        <dbReference type="PROSITE" id="PS50949"/>
    </source>
</evidence>
<evidence type="ECO:0000256" key="3">
    <source>
        <dbReference type="ARBA" id="ARBA00023015"/>
    </source>
</evidence>
<dbReference type="PROSITE" id="PS50949">
    <property type="entry name" value="HTH_GNTR"/>
    <property type="match status" value="1"/>
</dbReference>
<keyword evidence="3" id="KW-0805">Transcription regulation</keyword>
<evidence type="ECO:0000256" key="5">
    <source>
        <dbReference type="ARBA" id="ARBA00023163"/>
    </source>
</evidence>
<dbReference type="Gene3D" id="1.10.10.10">
    <property type="entry name" value="Winged helix-like DNA-binding domain superfamily/Winged helix DNA-binding domain"/>
    <property type="match status" value="1"/>
</dbReference>
<dbReference type="InterPro" id="IPR036390">
    <property type="entry name" value="WH_DNA-bd_sf"/>
</dbReference>
<dbReference type="Gene3D" id="3.40.640.10">
    <property type="entry name" value="Type I PLP-dependent aspartate aminotransferase-like (Major domain)"/>
    <property type="match status" value="1"/>
</dbReference>
<evidence type="ECO:0000256" key="4">
    <source>
        <dbReference type="ARBA" id="ARBA00023125"/>
    </source>
</evidence>
<dbReference type="EMBL" id="AP027081">
    <property type="protein sequence ID" value="BDU78541.1"/>
    <property type="molecule type" value="Genomic_DNA"/>
</dbReference>
<evidence type="ECO:0000256" key="2">
    <source>
        <dbReference type="ARBA" id="ARBA00022898"/>
    </source>
</evidence>
<name>A0AA48H712_9BACT</name>
<dbReference type="GO" id="GO:0030170">
    <property type="term" value="F:pyridoxal phosphate binding"/>
    <property type="evidence" value="ECO:0007669"/>
    <property type="project" value="InterPro"/>
</dbReference>
<dbReference type="InterPro" id="IPR015424">
    <property type="entry name" value="PyrdxlP-dep_Trfase"/>
</dbReference>
<dbReference type="Pfam" id="PF00392">
    <property type="entry name" value="GntR"/>
    <property type="match status" value="1"/>
</dbReference>
<dbReference type="GO" id="GO:0003677">
    <property type="term" value="F:DNA binding"/>
    <property type="evidence" value="ECO:0007669"/>
    <property type="project" value="UniProtKB-KW"/>
</dbReference>
<feature type="domain" description="HTH gntR-type" evidence="6">
    <location>
        <begin position="15"/>
        <end position="83"/>
    </location>
</feature>
<dbReference type="SUPFAM" id="SSF46785">
    <property type="entry name" value="Winged helix' DNA-binding domain"/>
    <property type="match status" value="1"/>
</dbReference>
<dbReference type="RefSeq" id="WP_316410735.1">
    <property type="nucleotide sequence ID" value="NZ_AP027081.1"/>
</dbReference>
<dbReference type="KEGG" id="msea:METESE_34990"/>
<dbReference type="InterPro" id="IPR051446">
    <property type="entry name" value="HTH_trans_reg/aminotransferase"/>
</dbReference>
<dbReference type="Pfam" id="PF00155">
    <property type="entry name" value="Aminotran_1_2"/>
    <property type="match status" value="1"/>
</dbReference>
<dbReference type="Proteomes" id="UP001228113">
    <property type="component" value="Chromosome"/>
</dbReference>
<dbReference type="InterPro" id="IPR015421">
    <property type="entry name" value="PyrdxlP-dep_Trfase_major"/>
</dbReference>
<dbReference type="CDD" id="cd00609">
    <property type="entry name" value="AAT_like"/>
    <property type="match status" value="1"/>
</dbReference>
<keyword evidence="5" id="KW-0804">Transcription</keyword>
<reference evidence="7" key="1">
    <citation type="journal article" date="2023" name="Int. J. Syst. Evol. Microbiol.">
        <title>Mesoterricola silvestris gen. nov., sp. nov., Mesoterricola sediminis sp. nov., Geothrix oryzae sp. nov., Geothrix edaphica sp. nov., Geothrix rubra sp. nov., and Geothrix limicola sp. nov., six novel members of Acidobacteriota isolated from soils.</title>
        <authorList>
            <person name="Itoh H."/>
            <person name="Sugisawa Y."/>
            <person name="Mise K."/>
            <person name="Xu Z."/>
            <person name="Kuniyasu M."/>
            <person name="Ushijima N."/>
            <person name="Kawano K."/>
            <person name="Kobayashi E."/>
            <person name="Shiratori Y."/>
            <person name="Masuda Y."/>
            <person name="Senoo K."/>
        </authorList>
    </citation>
    <scope>NUCLEOTIDE SEQUENCE</scope>
    <source>
        <strain evidence="7">W786</strain>
    </source>
</reference>
<organism evidence="7 8">
    <name type="scientific">Mesoterricola sediminis</name>
    <dbReference type="NCBI Taxonomy" id="2927980"/>
    <lineage>
        <taxon>Bacteria</taxon>
        <taxon>Pseudomonadati</taxon>
        <taxon>Acidobacteriota</taxon>
        <taxon>Holophagae</taxon>
        <taxon>Holophagales</taxon>
        <taxon>Holophagaceae</taxon>
        <taxon>Mesoterricola</taxon>
    </lineage>
</organism>
<dbReference type="InterPro" id="IPR036388">
    <property type="entry name" value="WH-like_DNA-bd_sf"/>
</dbReference>
<dbReference type="GO" id="GO:0003700">
    <property type="term" value="F:DNA-binding transcription factor activity"/>
    <property type="evidence" value="ECO:0007669"/>
    <property type="project" value="InterPro"/>
</dbReference>
<dbReference type="PRINTS" id="PR00035">
    <property type="entry name" value="HTHGNTR"/>
</dbReference>
<keyword evidence="8" id="KW-1185">Reference proteome</keyword>
<dbReference type="PANTHER" id="PTHR46577">
    <property type="entry name" value="HTH-TYPE TRANSCRIPTIONAL REGULATORY PROTEIN GABR"/>
    <property type="match status" value="1"/>
</dbReference>
<keyword evidence="2" id="KW-0663">Pyridoxal phosphate</keyword>
<proteinExistence type="inferred from homology"/>
<sequence length="483" mass="52534">MRPRDLLLQIPAGSGTLYARVADAVRAAILDGRLGPGTLLPGTRALSEMLGVNRRTVVIGLQRLEAEGWIVTEPYKGAVVADELPSGARAAPKAPGPCTQLGFDLPSLMRPVSTSQTGALLLADGAPDPRLAPGEAISRGYQRAMARHGAAMLQGRDPLGDPLLREQIAAWISERHGVAVDADRILLTRGSRSAISLLAHALFQQGETVLVETPGNRSAWDVFQAGAQMTIQGIPPRDGALDVEGIDRRCRAERIRLLYLTARRQFPTGATLAQDRAEALLKVAAAHRVAILEDDYDAEITFGDRRAAPLLALDREGLVIHLGSLSRLIAPGLRIAFLVVPAPLAPFLANVKQHLEEQGDAALEWAIGDLIRDGELSRHLRRTRRIFEHRRDILADLLRVRLGGDLTFELPTGGMGLWLKVREGLDADAWVHAARVQGLRLNPPAWFSLDEPLPCFRMGFAQADEAELRLAVDRLVQARKSLD</sequence>
<dbReference type="InterPro" id="IPR004839">
    <property type="entry name" value="Aminotransferase_I/II_large"/>
</dbReference>
<dbReference type="PANTHER" id="PTHR46577:SF1">
    <property type="entry name" value="HTH-TYPE TRANSCRIPTIONAL REGULATORY PROTEIN GABR"/>
    <property type="match status" value="1"/>
</dbReference>
<evidence type="ECO:0000256" key="1">
    <source>
        <dbReference type="ARBA" id="ARBA00005384"/>
    </source>
</evidence>
<comment type="similarity">
    <text evidence="1">In the C-terminal section; belongs to the class-I pyridoxal-phosphate-dependent aminotransferase family.</text>
</comment>
<dbReference type="InterPro" id="IPR000524">
    <property type="entry name" value="Tscrpt_reg_HTH_GntR"/>
</dbReference>
<evidence type="ECO:0000313" key="7">
    <source>
        <dbReference type="EMBL" id="BDU78541.1"/>
    </source>
</evidence>